<reference evidence="2 3" key="1">
    <citation type="submission" date="2016-10" db="EMBL/GenBank/DDBJ databases">
        <title>Draft genome sequence of Coniochaeta ligniaria NRRL30616, a lignocellulolytic fungus for bioabatement of inhibitors in plant biomass hydrolysates.</title>
        <authorList>
            <consortium name="DOE Joint Genome Institute"/>
            <person name="Jimenez D.J."/>
            <person name="Hector R.E."/>
            <person name="Riley R."/>
            <person name="Sun H."/>
            <person name="Grigoriev I.V."/>
            <person name="Van Elsas J.D."/>
            <person name="Nichols N.N."/>
        </authorList>
    </citation>
    <scope>NUCLEOTIDE SEQUENCE [LARGE SCALE GENOMIC DNA]</scope>
    <source>
        <strain evidence="2 3">NRRL 30616</strain>
    </source>
</reference>
<organism evidence="2 3">
    <name type="scientific">Coniochaeta ligniaria NRRL 30616</name>
    <dbReference type="NCBI Taxonomy" id="1408157"/>
    <lineage>
        <taxon>Eukaryota</taxon>
        <taxon>Fungi</taxon>
        <taxon>Dikarya</taxon>
        <taxon>Ascomycota</taxon>
        <taxon>Pezizomycotina</taxon>
        <taxon>Sordariomycetes</taxon>
        <taxon>Sordariomycetidae</taxon>
        <taxon>Coniochaetales</taxon>
        <taxon>Coniochaetaceae</taxon>
        <taxon>Coniochaeta</taxon>
    </lineage>
</organism>
<sequence length="187" mass="21249">MRRTQALSALSTAAARRDSQVRTLTSRAKQESLQRNSHLEVLMSTRRQQTTTKIQQERHSSPSAYTLSQPRDNTDVRTETLSTLSAETAATTRVLHESWTSQPRATRRSQNWQKQNTYNTRDSPVVTHPSTSLAIACLSMGERTGSRVLRRLWSYVESWRVETGQMMRGIGVAVVVRSLSFMWRGVP</sequence>
<accession>A0A1J7JUX1</accession>
<feature type="region of interest" description="Disordered" evidence="1">
    <location>
        <begin position="100"/>
        <end position="124"/>
    </location>
</feature>
<feature type="compositionally biased region" description="Low complexity" evidence="1">
    <location>
        <begin position="1"/>
        <end position="14"/>
    </location>
</feature>
<evidence type="ECO:0000313" key="2">
    <source>
        <dbReference type="EMBL" id="OIW33832.1"/>
    </source>
</evidence>
<feature type="compositionally biased region" description="Polar residues" evidence="1">
    <location>
        <begin position="21"/>
        <end position="36"/>
    </location>
</feature>
<dbReference type="InParanoid" id="A0A1J7JUX1"/>
<gene>
    <name evidence="2" type="ORF">CONLIGDRAFT_196246</name>
</gene>
<evidence type="ECO:0000256" key="1">
    <source>
        <dbReference type="SAM" id="MobiDB-lite"/>
    </source>
</evidence>
<name>A0A1J7JUX1_9PEZI</name>
<dbReference type="EMBL" id="KV875094">
    <property type="protein sequence ID" value="OIW33832.1"/>
    <property type="molecule type" value="Genomic_DNA"/>
</dbReference>
<dbReference type="Proteomes" id="UP000182658">
    <property type="component" value="Unassembled WGS sequence"/>
</dbReference>
<dbReference type="AlphaFoldDB" id="A0A1J7JUX1"/>
<feature type="compositionally biased region" description="Low complexity" evidence="1">
    <location>
        <begin position="45"/>
        <end position="54"/>
    </location>
</feature>
<feature type="region of interest" description="Disordered" evidence="1">
    <location>
        <begin position="1"/>
        <end position="74"/>
    </location>
</feature>
<feature type="compositionally biased region" description="Polar residues" evidence="1">
    <location>
        <begin position="61"/>
        <end position="71"/>
    </location>
</feature>
<proteinExistence type="predicted"/>
<dbReference type="OrthoDB" id="3763505at2759"/>
<evidence type="ECO:0000313" key="3">
    <source>
        <dbReference type="Proteomes" id="UP000182658"/>
    </source>
</evidence>
<protein>
    <submittedName>
        <fullName evidence="2">Uncharacterized protein</fullName>
    </submittedName>
</protein>
<keyword evidence="3" id="KW-1185">Reference proteome</keyword>